<protein>
    <recommendedName>
        <fullName evidence="4">NusG-like N-terminal domain-containing protein</fullName>
    </recommendedName>
</protein>
<dbReference type="SUPFAM" id="SSF82679">
    <property type="entry name" value="N-utilization substance G protein NusG, N-terminal domain"/>
    <property type="match status" value="1"/>
</dbReference>
<dbReference type="NCBIfam" id="NF033644">
    <property type="entry name" value="antiterm_UpxY"/>
    <property type="match status" value="1"/>
</dbReference>
<keyword evidence="1" id="KW-0889">Transcription antitermination</keyword>
<dbReference type="SUPFAM" id="SSF50104">
    <property type="entry name" value="Translation proteins SH3-like domain"/>
    <property type="match status" value="1"/>
</dbReference>
<dbReference type="InterPro" id="IPR008991">
    <property type="entry name" value="Translation_prot_SH3-like_sf"/>
</dbReference>
<evidence type="ECO:0000313" key="6">
    <source>
        <dbReference type="Proteomes" id="UP000184600"/>
    </source>
</evidence>
<evidence type="ECO:0000256" key="2">
    <source>
        <dbReference type="ARBA" id="ARBA00023015"/>
    </source>
</evidence>
<dbReference type="Proteomes" id="UP000184600">
    <property type="component" value="Unassembled WGS sequence"/>
</dbReference>
<dbReference type="Pfam" id="PF02357">
    <property type="entry name" value="NusG"/>
    <property type="match status" value="1"/>
</dbReference>
<evidence type="ECO:0000256" key="3">
    <source>
        <dbReference type="ARBA" id="ARBA00023163"/>
    </source>
</evidence>
<dbReference type="PANTHER" id="PTHR30265:SF4">
    <property type="entry name" value="KOW MOTIF FAMILY PROTEIN, EXPRESSED"/>
    <property type="match status" value="1"/>
</dbReference>
<accession>A0A1M7YUG1</accession>
<keyword evidence="6" id="KW-1185">Reference proteome</keyword>
<name>A0A1M7YUG1_9VIBR</name>
<dbReference type="GO" id="GO:0031564">
    <property type="term" value="P:transcription antitermination"/>
    <property type="evidence" value="ECO:0007669"/>
    <property type="project" value="UniProtKB-KW"/>
</dbReference>
<proteinExistence type="predicted"/>
<keyword evidence="2" id="KW-0805">Transcription regulation</keyword>
<dbReference type="InterPro" id="IPR036735">
    <property type="entry name" value="NGN_dom_sf"/>
</dbReference>
<dbReference type="InterPro" id="IPR043425">
    <property type="entry name" value="NusG-like"/>
</dbReference>
<dbReference type="PANTHER" id="PTHR30265">
    <property type="entry name" value="RHO-INTERACTING TRANSCRIPTION TERMINATION FACTOR NUSG"/>
    <property type="match status" value="1"/>
</dbReference>
<sequence>MVCHLHPRQYGKKMQQRLTEKHFKTFLPTNSVTRHWSDRKKVIQEPLFKSYLFVRSEINTLHQIKTIAGFAYFLQFGGYPVTISENQIRQIQKVTDHYSDTTSIASKLIQGDSVTITKGPLKAMTGELIEFQGKKKVAIEVSQLNQSMLVSLPLSCIAKQSMRQA</sequence>
<evidence type="ECO:0000313" key="5">
    <source>
        <dbReference type="EMBL" id="SHO56208.1"/>
    </source>
</evidence>
<dbReference type="STRING" id="1117707.VQ7734_01977"/>
<keyword evidence="3" id="KW-0804">Transcription</keyword>
<dbReference type="AlphaFoldDB" id="A0A1M7YUG1"/>
<gene>
    <name evidence="5" type="ORF">VQ7734_01977</name>
</gene>
<dbReference type="GO" id="GO:0006354">
    <property type="term" value="P:DNA-templated transcription elongation"/>
    <property type="evidence" value="ECO:0007669"/>
    <property type="project" value="InterPro"/>
</dbReference>
<evidence type="ECO:0000256" key="1">
    <source>
        <dbReference type="ARBA" id="ARBA00022814"/>
    </source>
</evidence>
<organism evidence="5 6">
    <name type="scientific">Vibrio quintilis</name>
    <dbReference type="NCBI Taxonomy" id="1117707"/>
    <lineage>
        <taxon>Bacteria</taxon>
        <taxon>Pseudomonadati</taxon>
        <taxon>Pseudomonadota</taxon>
        <taxon>Gammaproteobacteria</taxon>
        <taxon>Vibrionales</taxon>
        <taxon>Vibrionaceae</taxon>
        <taxon>Vibrio</taxon>
    </lineage>
</organism>
<reference evidence="6" key="1">
    <citation type="submission" date="2016-12" db="EMBL/GenBank/DDBJ databases">
        <authorList>
            <person name="Rodrigo-Torres L."/>
            <person name="Arahal R.D."/>
            <person name="Lucena T."/>
        </authorList>
    </citation>
    <scope>NUCLEOTIDE SEQUENCE [LARGE SCALE GENOMIC DNA]</scope>
</reference>
<feature type="domain" description="NusG-like N-terminal" evidence="4">
    <location>
        <begin position="10"/>
        <end position="92"/>
    </location>
</feature>
<dbReference type="InterPro" id="IPR006645">
    <property type="entry name" value="NGN-like_dom"/>
</dbReference>
<dbReference type="Gene3D" id="3.30.70.940">
    <property type="entry name" value="NusG, N-terminal domain"/>
    <property type="match status" value="1"/>
</dbReference>
<dbReference type="EMBL" id="FRFG01000022">
    <property type="protein sequence ID" value="SHO56208.1"/>
    <property type="molecule type" value="Genomic_DNA"/>
</dbReference>
<evidence type="ECO:0000259" key="4">
    <source>
        <dbReference type="Pfam" id="PF02357"/>
    </source>
</evidence>